<dbReference type="PROSITE" id="PS51462">
    <property type="entry name" value="NUDIX"/>
    <property type="match status" value="1"/>
</dbReference>
<evidence type="ECO:0000259" key="8">
    <source>
        <dbReference type="PROSITE" id="PS51462"/>
    </source>
</evidence>
<dbReference type="Gene3D" id="3.90.79.10">
    <property type="entry name" value="Nucleoside Triphosphate Pyrophosphohydrolase"/>
    <property type="match status" value="1"/>
</dbReference>
<comment type="catalytic activity">
    <reaction evidence="7">
        <text>a 5'-end NAD(+)-phospho-ribonucleoside in mRNA + H2O = a 5'-end phospho-adenosine-phospho-ribonucleoside in mRNA + beta-nicotinamide D-ribonucleotide + 2 H(+)</text>
        <dbReference type="Rhea" id="RHEA:60876"/>
        <dbReference type="Rhea" id="RHEA-COMP:15698"/>
        <dbReference type="Rhea" id="RHEA-COMP:15719"/>
        <dbReference type="ChEBI" id="CHEBI:14649"/>
        <dbReference type="ChEBI" id="CHEBI:15377"/>
        <dbReference type="ChEBI" id="CHEBI:15378"/>
        <dbReference type="ChEBI" id="CHEBI:144029"/>
        <dbReference type="ChEBI" id="CHEBI:144051"/>
    </reaction>
    <physiologicalReaction direction="left-to-right" evidence="7">
        <dbReference type="Rhea" id="RHEA:60877"/>
    </physiologicalReaction>
</comment>
<dbReference type="InterPro" id="IPR015797">
    <property type="entry name" value="NUDIX_hydrolase-like_dom_sf"/>
</dbReference>
<evidence type="ECO:0000256" key="7">
    <source>
        <dbReference type="ARBA" id="ARBA00023679"/>
    </source>
</evidence>
<feature type="domain" description="Nudix hydrolase" evidence="8">
    <location>
        <begin position="36"/>
        <end position="157"/>
    </location>
</feature>
<organism evidence="9 10">
    <name type="scientific">Candidatus Proximibacter danicus</name>
    <dbReference type="NCBI Taxonomy" id="2954365"/>
    <lineage>
        <taxon>Bacteria</taxon>
        <taxon>Pseudomonadati</taxon>
        <taxon>Pseudomonadota</taxon>
        <taxon>Betaproteobacteria</taxon>
        <taxon>Candidatus Proximibacter</taxon>
    </lineage>
</organism>
<comment type="cofactor">
    <cofactor evidence="1">
        <name>Mg(2+)</name>
        <dbReference type="ChEBI" id="CHEBI:18420"/>
    </cofactor>
</comment>
<protein>
    <submittedName>
        <fullName evidence="9">NUDIX domain-containing protein</fullName>
    </submittedName>
</protein>
<dbReference type="PANTHER" id="PTHR42904">
    <property type="entry name" value="NUDIX HYDROLASE, NUDC SUBFAMILY"/>
    <property type="match status" value="1"/>
</dbReference>
<dbReference type="GO" id="GO:0006742">
    <property type="term" value="P:NADP+ catabolic process"/>
    <property type="evidence" value="ECO:0007669"/>
    <property type="project" value="TreeGrafter"/>
</dbReference>
<dbReference type="PANTHER" id="PTHR42904:SF6">
    <property type="entry name" value="NAD-CAPPED RNA HYDROLASE NUDT12"/>
    <property type="match status" value="1"/>
</dbReference>
<dbReference type="InterPro" id="IPR000086">
    <property type="entry name" value="NUDIX_hydrolase_dom"/>
</dbReference>
<evidence type="ECO:0000256" key="1">
    <source>
        <dbReference type="ARBA" id="ARBA00001946"/>
    </source>
</evidence>
<comment type="caution">
    <text evidence="9">The sequence shown here is derived from an EMBL/GenBank/DDBJ whole genome shotgun (WGS) entry which is preliminary data.</text>
</comment>
<evidence type="ECO:0000313" key="10">
    <source>
        <dbReference type="Proteomes" id="UP000886689"/>
    </source>
</evidence>
<dbReference type="GO" id="GO:0019677">
    <property type="term" value="P:NAD+ catabolic process"/>
    <property type="evidence" value="ECO:0007669"/>
    <property type="project" value="TreeGrafter"/>
</dbReference>
<dbReference type="InterPro" id="IPR050241">
    <property type="entry name" value="NAD-cap_RNA_hydrolase_NudC"/>
</dbReference>
<dbReference type="GO" id="GO:0035529">
    <property type="term" value="F:NADH pyrophosphatase activity"/>
    <property type="evidence" value="ECO:0007669"/>
    <property type="project" value="TreeGrafter"/>
</dbReference>
<comment type="cofactor">
    <cofactor evidence="2">
        <name>Zn(2+)</name>
        <dbReference type="ChEBI" id="CHEBI:29105"/>
    </cofactor>
</comment>
<dbReference type="PROSITE" id="PS00893">
    <property type="entry name" value="NUDIX_BOX"/>
    <property type="match status" value="1"/>
</dbReference>
<dbReference type="Proteomes" id="UP000886689">
    <property type="component" value="Unassembled WGS sequence"/>
</dbReference>
<name>A0A9D7K3G9_9PROT</name>
<dbReference type="GO" id="GO:0005829">
    <property type="term" value="C:cytosol"/>
    <property type="evidence" value="ECO:0007669"/>
    <property type="project" value="TreeGrafter"/>
</dbReference>
<proteinExistence type="inferred from homology"/>
<accession>A0A9D7K3G9</accession>
<comment type="similarity">
    <text evidence="3">Belongs to the Nudix hydrolase family. NudC subfamily.</text>
</comment>
<evidence type="ECO:0000256" key="6">
    <source>
        <dbReference type="ARBA" id="ARBA00022842"/>
    </source>
</evidence>
<reference evidence="9" key="1">
    <citation type="submission" date="2020-10" db="EMBL/GenBank/DDBJ databases">
        <title>Connecting structure to function with the recovery of over 1000 high-quality activated sludge metagenome-assembled genomes encoding full-length rRNA genes using long-read sequencing.</title>
        <authorList>
            <person name="Singleton C.M."/>
            <person name="Petriglieri F."/>
            <person name="Kristensen J.M."/>
            <person name="Kirkegaard R.H."/>
            <person name="Michaelsen T.Y."/>
            <person name="Andersen M.H."/>
            <person name="Karst S.M."/>
            <person name="Dueholm M.S."/>
            <person name="Nielsen P.H."/>
            <person name="Albertsen M."/>
        </authorList>
    </citation>
    <scope>NUCLEOTIDE SEQUENCE</scope>
    <source>
        <strain evidence="9">Hirt_18-Q3-R61-65_BATAC.395</strain>
    </source>
</reference>
<keyword evidence="4" id="KW-0479">Metal-binding</keyword>
<keyword evidence="5" id="KW-0378">Hydrolase</keyword>
<dbReference type="SUPFAM" id="SSF55811">
    <property type="entry name" value="Nudix"/>
    <property type="match status" value="1"/>
</dbReference>
<evidence type="ECO:0000313" key="9">
    <source>
        <dbReference type="EMBL" id="MBK8525061.1"/>
    </source>
</evidence>
<dbReference type="GO" id="GO:0046872">
    <property type="term" value="F:metal ion binding"/>
    <property type="evidence" value="ECO:0007669"/>
    <property type="project" value="UniProtKB-KW"/>
</dbReference>
<keyword evidence="6" id="KW-0460">Magnesium</keyword>
<dbReference type="EMBL" id="JADJUC010000022">
    <property type="protein sequence ID" value="MBK8525061.1"/>
    <property type="molecule type" value="Genomic_DNA"/>
</dbReference>
<evidence type="ECO:0000256" key="5">
    <source>
        <dbReference type="ARBA" id="ARBA00022801"/>
    </source>
</evidence>
<evidence type="ECO:0000256" key="3">
    <source>
        <dbReference type="ARBA" id="ARBA00009595"/>
    </source>
</evidence>
<evidence type="ECO:0000256" key="4">
    <source>
        <dbReference type="ARBA" id="ARBA00022723"/>
    </source>
</evidence>
<dbReference type="AlphaFoldDB" id="A0A9D7K3G9"/>
<gene>
    <name evidence="9" type="ORF">IPL58_13980</name>
</gene>
<dbReference type="InterPro" id="IPR020084">
    <property type="entry name" value="NUDIX_hydrolase_CS"/>
</dbReference>
<dbReference type="Pfam" id="PF00293">
    <property type="entry name" value="NUDIX"/>
    <property type="match status" value="1"/>
</dbReference>
<evidence type="ECO:0000256" key="2">
    <source>
        <dbReference type="ARBA" id="ARBA00001947"/>
    </source>
</evidence>
<sequence>MCPRFCSACGAGLETLPLAGRLRLVCAAGCGHVEWGNPLPVVAALVEREGRIVLARNHAWAEGVFGLVTGFLEAGESPEEAVGREVAEELGLVASAVSLIGAYPFERKNEVILAYHVQATGEIVLNEELAEFRLIAPEKLRPWDFGTGLAVRDWLVRR</sequence>